<dbReference type="RefSeq" id="WP_194812756.1">
    <property type="nucleotide sequence ID" value="NZ_CP063056.1"/>
</dbReference>
<comment type="similarity">
    <text evidence="4">Belongs to the BamC family.</text>
</comment>
<dbReference type="Pfam" id="PF06804">
    <property type="entry name" value="Lipoprotein_18"/>
    <property type="match status" value="1"/>
</dbReference>
<keyword evidence="6" id="KW-1185">Reference proteome</keyword>
<dbReference type="InterPro" id="IPR014524">
    <property type="entry name" value="BamC"/>
</dbReference>
<keyword evidence="2 4" id="KW-0472">Membrane</keyword>
<dbReference type="Gene3D" id="3.30.310.170">
    <property type="entry name" value="Outer membrane protein assembly factor BamC"/>
    <property type="match status" value="1"/>
</dbReference>
<reference evidence="5 6" key="1">
    <citation type="submission" date="2020-10" db="EMBL/GenBank/DDBJ databases">
        <title>Genome Sequencing of Rodentibacter spp. strain DSM111151.</title>
        <authorList>
            <person name="Benga L."/>
            <person name="Lautwein T."/>
        </authorList>
    </citation>
    <scope>NUCLEOTIDE SEQUENCE [LARGE SCALE GENOMIC DNA]</scope>
    <source>
        <strain evidence="5 6">DSM 111151</strain>
    </source>
</reference>
<protein>
    <recommendedName>
        <fullName evidence="4">Outer membrane protein assembly factor BamC</fullName>
    </recommendedName>
</protein>
<comment type="subunit">
    <text evidence="4">Part of the Bam complex.</text>
</comment>
<accession>A0ABX6UYI7</accession>
<keyword evidence="3 4" id="KW-0998">Cell outer membrane</keyword>
<evidence type="ECO:0000256" key="4">
    <source>
        <dbReference type="HAMAP-Rule" id="MF_00924"/>
    </source>
</evidence>
<keyword evidence="4" id="KW-0564">Palmitate</keyword>
<dbReference type="EMBL" id="CP063056">
    <property type="protein sequence ID" value="QPB43182.1"/>
    <property type="molecule type" value="Genomic_DNA"/>
</dbReference>
<evidence type="ECO:0000256" key="2">
    <source>
        <dbReference type="ARBA" id="ARBA00023136"/>
    </source>
</evidence>
<keyword evidence="4" id="KW-0449">Lipoprotein</keyword>
<dbReference type="Proteomes" id="UP000663069">
    <property type="component" value="Chromosome"/>
</dbReference>
<gene>
    <name evidence="4 5" type="primary">bamC</name>
    <name evidence="5" type="ORF">IHV77_03495</name>
</gene>
<evidence type="ECO:0000313" key="6">
    <source>
        <dbReference type="Proteomes" id="UP000663069"/>
    </source>
</evidence>
<evidence type="ECO:0000256" key="3">
    <source>
        <dbReference type="ARBA" id="ARBA00023237"/>
    </source>
</evidence>
<organism evidence="5 6">
    <name type="scientific">Rodentibacter haemolyticus</name>
    <dbReference type="NCBI Taxonomy" id="2778911"/>
    <lineage>
        <taxon>Bacteria</taxon>
        <taxon>Pseudomonadati</taxon>
        <taxon>Pseudomonadota</taxon>
        <taxon>Gammaproteobacteria</taxon>
        <taxon>Pasteurellales</taxon>
        <taxon>Pasteurellaceae</taxon>
        <taxon>Rodentibacter</taxon>
    </lineage>
</organism>
<dbReference type="Gene3D" id="3.30.530.50">
    <property type="match status" value="1"/>
</dbReference>
<comment type="subcellular location">
    <subcellularLocation>
        <location evidence="4">Cell outer membrane</location>
        <topology evidence="4">Lipid-anchor</topology>
    </subcellularLocation>
</comment>
<dbReference type="PIRSF" id="PIRSF026343">
    <property type="entry name" value="NlpB"/>
    <property type="match status" value="1"/>
</dbReference>
<dbReference type="InterPro" id="IPR010653">
    <property type="entry name" value="NlpB/DapX"/>
</dbReference>
<dbReference type="InterPro" id="IPR042268">
    <property type="entry name" value="BamC_C"/>
</dbReference>
<comment type="function">
    <text evidence="4">Part of the outer membrane protein assembly complex, which is involved in assembly and insertion of beta-barrel proteins into the outer membrane.</text>
</comment>
<name>A0ABX6UYI7_9PAST</name>
<dbReference type="HAMAP" id="MF_00924">
    <property type="entry name" value="OM_assembly_BamC"/>
    <property type="match status" value="1"/>
</dbReference>
<proteinExistence type="inferred from homology"/>
<sequence length="334" mass="36885">MKKFLLGLVTIGLLSACSTDPEKLQSANDTYQKSDSSIPTFSPLASGGINLPKQDAAYELPNLTIKKGENVDIRPPSTPLAIIKNSITQFDGERALIVYPEEQVSLYNLQQIQRLLKEEGINSTINGAILTTDWHHSGRADDKTNTEIRYQVEQVSARDASALTVSVLQMRRDGIIFTPSVVEKQRYTADRLNRFVATLTHSYNKQQQDLSNATVGTFQSGLITDINGRTALGMEATFTQAWEKLGSALPKIGFYTKSEIAGRGQRELKYSPLDKEDWLRLGVNEPELEKGAYFMQISAMGKRSAVVITDENGKALSDETAKSVYSALSTLLLK</sequence>
<keyword evidence="1 4" id="KW-0732">Signal</keyword>
<evidence type="ECO:0000256" key="1">
    <source>
        <dbReference type="ARBA" id="ARBA00022729"/>
    </source>
</evidence>
<evidence type="ECO:0000313" key="5">
    <source>
        <dbReference type="EMBL" id="QPB43182.1"/>
    </source>
</evidence>
<dbReference type="PROSITE" id="PS51257">
    <property type="entry name" value="PROKAR_LIPOPROTEIN"/>
    <property type="match status" value="1"/>
</dbReference>